<organism evidence="1 2">
    <name type="scientific">Trypanosoma rangeli</name>
    <dbReference type="NCBI Taxonomy" id="5698"/>
    <lineage>
        <taxon>Eukaryota</taxon>
        <taxon>Discoba</taxon>
        <taxon>Euglenozoa</taxon>
        <taxon>Kinetoplastea</taxon>
        <taxon>Metakinetoplastina</taxon>
        <taxon>Trypanosomatida</taxon>
        <taxon>Trypanosomatidae</taxon>
        <taxon>Trypanosoma</taxon>
        <taxon>Herpetosoma</taxon>
    </lineage>
</organism>
<protein>
    <submittedName>
        <fullName evidence="1">Uncharacterized protein</fullName>
    </submittedName>
</protein>
<accession>A0A3R7LWN9</accession>
<evidence type="ECO:0000313" key="1">
    <source>
        <dbReference type="EMBL" id="RNE95039.1"/>
    </source>
</evidence>
<proteinExistence type="predicted"/>
<reference evidence="1 2" key="1">
    <citation type="journal article" date="2018" name="BMC Genomics">
        <title>Genomic comparison of Trypanosoma conorhini and Trypanosoma rangeli to Trypanosoma cruzi strains of high and low virulence.</title>
        <authorList>
            <person name="Bradwell K.R."/>
            <person name="Koparde V.N."/>
            <person name="Matveyev A.V."/>
            <person name="Serrano M.G."/>
            <person name="Alves J.M."/>
            <person name="Parikh H."/>
            <person name="Huang B."/>
            <person name="Lee V."/>
            <person name="Espinosa-Alvarez O."/>
            <person name="Ortiz P.A."/>
            <person name="Costa-Martins A.G."/>
            <person name="Teixeira M.M."/>
            <person name="Buck G.A."/>
        </authorList>
    </citation>
    <scope>NUCLEOTIDE SEQUENCE [LARGE SCALE GENOMIC DNA]</scope>
    <source>
        <strain evidence="1 2">AM80</strain>
    </source>
</reference>
<dbReference type="GeneID" id="40334370"/>
<comment type="caution">
    <text evidence="1">The sequence shown here is derived from an EMBL/GenBank/DDBJ whole genome shotgun (WGS) entry which is preliminary data.</text>
</comment>
<dbReference type="Proteomes" id="UP000283634">
    <property type="component" value="Unassembled WGS sequence"/>
</dbReference>
<dbReference type="EMBL" id="MKGL01000969">
    <property type="protein sequence ID" value="RNE95039.1"/>
    <property type="molecule type" value="Genomic_DNA"/>
</dbReference>
<dbReference type="RefSeq" id="XP_029233098.1">
    <property type="nucleotide sequence ID" value="XM_029387055.1"/>
</dbReference>
<dbReference type="AlphaFoldDB" id="A0A3R7LWN9"/>
<dbReference type="OrthoDB" id="245881at2759"/>
<name>A0A3R7LWN9_TRYRA</name>
<gene>
    <name evidence="1" type="ORF">TraAM80_10437</name>
</gene>
<sequence length="107" mass="11771">MARRLSFRMGTNAAPGGCHLVRRHQSCERLRIPPLVQIGVRSYGRFTLMLSTLRPEAAPVIPLTAAGLTGMPLRCGVVDLRAWAVELYSWPNFFSCGCGRECGAPRL</sequence>
<evidence type="ECO:0000313" key="2">
    <source>
        <dbReference type="Proteomes" id="UP000283634"/>
    </source>
</evidence>
<keyword evidence="2" id="KW-1185">Reference proteome</keyword>